<gene>
    <name evidence="1" type="ORF">GGQ90_001771</name>
</gene>
<evidence type="ECO:0000313" key="1">
    <source>
        <dbReference type="EMBL" id="MBB4147993.1"/>
    </source>
</evidence>
<dbReference type="EMBL" id="JACIEU010000006">
    <property type="protein sequence ID" value="MBB4147993.1"/>
    <property type="molecule type" value="Genomic_DNA"/>
</dbReference>
<name>A0A7W6LPA9_9SPHN</name>
<sequence>MPQLKAMLVRGWQLNTAMGMGYILFGVDAEGDDGSTGVKPLESALLLKEQHCRDLAEQLVQLADRLKSEVGSA</sequence>
<dbReference type="AlphaFoldDB" id="A0A7W6LPA9"/>
<protein>
    <submittedName>
        <fullName evidence="1">Uncharacterized protein</fullName>
    </submittedName>
</protein>
<proteinExistence type="predicted"/>
<dbReference type="Proteomes" id="UP000590524">
    <property type="component" value="Unassembled WGS sequence"/>
</dbReference>
<organism evidence="1 2">
    <name type="scientific">Sphingobium scionense</name>
    <dbReference type="NCBI Taxonomy" id="1404341"/>
    <lineage>
        <taxon>Bacteria</taxon>
        <taxon>Pseudomonadati</taxon>
        <taxon>Pseudomonadota</taxon>
        <taxon>Alphaproteobacteria</taxon>
        <taxon>Sphingomonadales</taxon>
        <taxon>Sphingomonadaceae</taxon>
        <taxon>Sphingobium</taxon>
    </lineage>
</organism>
<dbReference type="RefSeq" id="WP_188081775.1">
    <property type="nucleotide sequence ID" value="NZ_JBHLYA010000011.1"/>
</dbReference>
<comment type="caution">
    <text evidence="1">The sequence shown here is derived from an EMBL/GenBank/DDBJ whole genome shotgun (WGS) entry which is preliminary data.</text>
</comment>
<evidence type="ECO:0000313" key="2">
    <source>
        <dbReference type="Proteomes" id="UP000590524"/>
    </source>
</evidence>
<reference evidence="1 2" key="1">
    <citation type="submission" date="2020-08" db="EMBL/GenBank/DDBJ databases">
        <title>Genomic Encyclopedia of Type Strains, Phase IV (KMG-IV): sequencing the most valuable type-strain genomes for metagenomic binning, comparative biology and taxonomic classification.</title>
        <authorList>
            <person name="Goeker M."/>
        </authorList>
    </citation>
    <scope>NUCLEOTIDE SEQUENCE [LARGE SCALE GENOMIC DNA]</scope>
    <source>
        <strain evidence="1 2">DSM 19371</strain>
    </source>
</reference>
<accession>A0A7W6LPA9</accession>
<keyword evidence="2" id="KW-1185">Reference proteome</keyword>